<keyword evidence="3" id="KW-1185">Reference proteome</keyword>
<name>A0A0C3EYU1_PILCF</name>
<dbReference type="EMBL" id="KN833022">
    <property type="protein sequence ID" value="KIM77685.1"/>
    <property type="molecule type" value="Genomic_DNA"/>
</dbReference>
<evidence type="ECO:0000313" key="3">
    <source>
        <dbReference type="Proteomes" id="UP000054166"/>
    </source>
</evidence>
<reference evidence="2 3" key="1">
    <citation type="submission" date="2014-04" db="EMBL/GenBank/DDBJ databases">
        <authorList>
            <consortium name="DOE Joint Genome Institute"/>
            <person name="Kuo A."/>
            <person name="Tarkka M."/>
            <person name="Buscot F."/>
            <person name="Kohler A."/>
            <person name="Nagy L.G."/>
            <person name="Floudas D."/>
            <person name="Copeland A."/>
            <person name="Barry K.W."/>
            <person name="Cichocki N."/>
            <person name="Veneault-Fourrey C."/>
            <person name="LaButti K."/>
            <person name="Lindquist E.A."/>
            <person name="Lipzen A."/>
            <person name="Lundell T."/>
            <person name="Morin E."/>
            <person name="Murat C."/>
            <person name="Sun H."/>
            <person name="Tunlid A."/>
            <person name="Henrissat B."/>
            <person name="Grigoriev I.V."/>
            <person name="Hibbett D.S."/>
            <person name="Martin F."/>
            <person name="Nordberg H.P."/>
            <person name="Cantor M.N."/>
            <person name="Hua S.X."/>
        </authorList>
    </citation>
    <scope>NUCLEOTIDE SEQUENCE [LARGE SCALE GENOMIC DNA]</scope>
    <source>
        <strain evidence="2 3">F 1598</strain>
    </source>
</reference>
<dbReference type="InParanoid" id="A0A0C3EYU1"/>
<feature type="compositionally biased region" description="Low complexity" evidence="1">
    <location>
        <begin position="132"/>
        <end position="159"/>
    </location>
</feature>
<gene>
    <name evidence="2" type="ORF">PILCRDRAFT_825125</name>
</gene>
<evidence type="ECO:0000256" key="1">
    <source>
        <dbReference type="SAM" id="MobiDB-lite"/>
    </source>
</evidence>
<dbReference type="HOGENOM" id="CLU_1533154_0_0_1"/>
<proteinExistence type="predicted"/>
<sequence length="175" mass="19077">MDTGMIQGHAAQPLFFSPALAISRYLLQYQAQQTLAQTHVQLPDDLDSLGLQEQDKKDLLAAVEDYNKLAARYLDIEHEVVCASASLITTQNQLYEARSRVESATCKRSFVIDREYRLRALNDASRAFQRASCSPSPSSPSVPSSSTSCSSSPPTSPSVHASPCALPPCLPQHVL</sequence>
<feature type="region of interest" description="Disordered" evidence="1">
    <location>
        <begin position="130"/>
        <end position="164"/>
    </location>
</feature>
<protein>
    <submittedName>
        <fullName evidence="2">Uncharacterized protein</fullName>
    </submittedName>
</protein>
<accession>A0A0C3EYU1</accession>
<reference evidence="3" key="2">
    <citation type="submission" date="2015-01" db="EMBL/GenBank/DDBJ databases">
        <title>Evolutionary Origins and Diversification of the Mycorrhizal Mutualists.</title>
        <authorList>
            <consortium name="DOE Joint Genome Institute"/>
            <consortium name="Mycorrhizal Genomics Consortium"/>
            <person name="Kohler A."/>
            <person name="Kuo A."/>
            <person name="Nagy L.G."/>
            <person name="Floudas D."/>
            <person name="Copeland A."/>
            <person name="Barry K.W."/>
            <person name="Cichocki N."/>
            <person name="Veneault-Fourrey C."/>
            <person name="LaButti K."/>
            <person name="Lindquist E.A."/>
            <person name="Lipzen A."/>
            <person name="Lundell T."/>
            <person name="Morin E."/>
            <person name="Murat C."/>
            <person name="Riley R."/>
            <person name="Ohm R."/>
            <person name="Sun H."/>
            <person name="Tunlid A."/>
            <person name="Henrissat B."/>
            <person name="Grigoriev I.V."/>
            <person name="Hibbett D.S."/>
            <person name="Martin F."/>
        </authorList>
    </citation>
    <scope>NUCLEOTIDE SEQUENCE [LARGE SCALE GENOMIC DNA]</scope>
    <source>
        <strain evidence="3">F 1598</strain>
    </source>
</reference>
<dbReference type="Proteomes" id="UP000054166">
    <property type="component" value="Unassembled WGS sequence"/>
</dbReference>
<evidence type="ECO:0000313" key="2">
    <source>
        <dbReference type="EMBL" id="KIM77685.1"/>
    </source>
</evidence>
<organism evidence="2 3">
    <name type="scientific">Piloderma croceum (strain F 1598)</name>
    <dbReference type="NCBI Taxonomy" id="765440"/>
    <lineage>
        <taxon>Eukaryota</taxon>
        <taxon>Fungi</taxon>
        <taxon>Dikarya</taxon>
        <taxon>Basidiomycota</taxon>
        <taxon>Agaricomycotina</taxon>
        <taxon>Agaricomycetes</taxon>
        <taxon>Agaricomycetidae</taxon>
        <taxon>Atheliales</taxon>
        <taxon>Atheliaceae</taxon>
        <taxon>Piloderma</taxon>
    </lineage>
</organism>
<dbReference type="AlphaFoldDB" id="A0A0C3EYU1"/>